<dbReference type="AlphaFoldDB" id="A0A2A9G2R1"/>
<evidence type="ECO:0008006" key="3">
    <source>
        <dbReference type="Google" id="ProtNLM"/>
    </source>
</evidence>
<sequence>MAGQEQALNAAKFVVAGEGAGGVSSGSTGGAFTLDRDAMTTELDNLKKLQRRIADQLNGAVAMWSIQSPGNDPASLRNTDASNKSGLAYRDTLTRQRDFVGVFIAKIETALGIHEANDEQAAQTVDTKSDGGRF</sequence>
<accession>A0A2A9G2R1</accession>
<protein>
    <recommendedName>
        <fullName evidence="3">PE family protein</fullName>
    </recommendedName>
</protein>
<dbReference type="EMBL" id="PDJK01000001">
    <property type="protein sequence ID" value="PFG57142.1"/>
    <property type="molecule type" value="Genomic_DNA"/>
</dbReference>
<name>A0A2A9G2R1_9PSEU</name>
<comment type="caution">
    <text evidence="1">The sequence shown here is derived from an EMBL/GenBank/DDBJ whole genome shotgun (WGS) entry which is preliminary data.</text>
</comment>
<organism evidence="1 2">
    <name type="scientific">Amycolatopsis sulphurea</name>
    <dbReference type="NCBI Taxonomy" id="76022"/>
    <lineage>
        <taxon>Bacteria</taxon>
        <taxon>Bacillati</taxon>
        <taxon>Actinomycetota</taxon>
        <taxon>Actinomycetes</taxon>
        <taxon>Pseudonocardiales</taxon>
        <taxon>Pseudonocardiaceae</taxon>
        <taxon>Amycolatopsis</taxon>
    </lineage>
</organism>
<dbReference type="Proteomes" id="UP000243542">
    <property type="component" value="Unassembled WGS sequence"/>
</dbReference>
<keyword evidence="2" id="KW-1185">Reference proteome</keyword>
<evidence type="ECO:0000313" key="2">
    <source>
        <dbReference type="Proteomes" id="UP000243542"/>
    </source>
</evidence>
<evidence type="ECO:0000313" key="1">
    <source>
        <dbReference type="EMBL" id="PFG57142.1"/>
    </source>
</evidence>
<dbReference type="RefSeq" id="WP_141544353.1">
    <property type="nucleotide sequence ID" value="NZ_JBIAKZ010000010.1"/>
</dbReference>
<gene>
    <name evidence="1" type="ORF">ATK36_0705</name>
</gene>
<reference evidence="1 2" key="1">
    <citation type="submission" date="2017-10" db="EMBL/GenBank/DDBJ databases">
        <title>Sequencing the genomes of 1000 actinobacteria strains.</title>
        <authorList>
            <person name="Klenk H.-P."/>
        </authorList>
    </citation>
    <scope>NUCLEOTIDE SEQUENCE [LARGE SCALE GENOMIC DNA]</scope>
    <source>
        <strain evidence="1 2">DSM 46092</strain>
    </source>
</reference>
<proteinExistence type="predicted"/>